<dbReference type="Proteomes" id="UP000583454">
    <property type="component" value="Unassembled WGS sequence"/>
</dbReference>
<proteinExistence type="predicted"/>
<dbReference type="RefSeq" id="WP_183571668.1">
    <property type="nucleotide sequence ID" value="NZ_JACHOP010000017.1"/>
</dbReference>
<comment type="caution">
    <text evidence="1">The sequence shown here is derived from an EMBL/GenBank/DDBJ whole genome shotgun (WGS) entry which is preliminary data.</text>
</comment>
<evidence type="ECO:0000313" key="1">
    <source>
        <dbReference type="EMBL" id="MBB5758861.1"/>
    </source>
</evidence>
<organism evidence="1 2">
    <name type="scientific">Methylorubrum rhodinum</name>
    <dbReference type="NCBI Taxonomy" id="29428"/>
    <lineage>
        <taxon>Bacteria</taxon>
        <taxon>Pseudomonadati</taxon>
        <taxon>Pseudomonadota</taxon>
        <taxon>Alphaproteobacteria</taxon>
        <taxon>Hyphomicrobiales</taxon>
        <taxon>Methylobacteriaceae</taxon>
        <taxon>Methylorubrum</taxon>
    </lineage>
</organism>
<dbReference type="AlphaFoldDB" id="A0A840ZPQ5"/>
<keyword evidence="2" id="KW-1185">Reference proteome</keyword>
<sequence length="137" mass="14949">MKLSALKTNVAVIEQGRWIDDIPGLPGVRLKVRGLGNADYKRLFDRKASAIPAHQKLRGLRAEDRERIIGECLNEAVLLDWDGFTEDDGTTPLPYSADLAGKLLGDPEFDMFRGAVTWAANAVAVEAEVDGKADAKN</sequence>
<reference evidence="1 2" key="1">
    <citation type="submission" date="2020-08" db="EMBL/GenBank/DDBJ databases">
        <title>Genomic Encyclopedia of Type Strains, Phase IV (KMG-IV): sequencing the most valuable type-strain genomes for metagenomic binning, comparative biology and taxonomic classification.</title>
        <authorList>
            <person name="Goeker M."/>
        </authorList>
    </citation>
    <scope>NUCLEOTIDE SEQUENCE [LARGE SCALE GENOMIC DNA]</scope>
    <source>
        <strain evidence="1 2">DSM 2163</strain>
    </source>
</reference>
<name>A0A840ZPQ5_9HYPH</name>
<evidence type="ECO:0000313" key="2">
    <source>
        <dbReference type="Proteomes" id="UP000583454"/>
    </source>
</evidence>
<protein>
    <submittedName>
        <fullName evidence="1">Uncharacterized protein</fullName>
    </submittedName>
</protein>
<accession>A0A840ZPQ5</accession>
<dbReference type="EMBL" id="JACHOP010000017">
    <property type="protein sequence ID" value="MBB5758861.1"/>
    <property type="molecule type" value="Genomic_DNA"/>
</dbReference>
<gene>
    <name evidence="1" type="ORF">HNR00_003588</name>
</gene>